<reference evidence="2" key="1">
    <citation type="submission" date="2024-07" db="EMBL/GenBank/DDBJ databases">
        <authorList>
            <person name="Bringhurst R.M."/>
            <person name="Homer T.E."/>
        </authorList>
    </citation>
    <scope>NUCLEOTIDE SEQUENCE</scope>
</reference>
<evidence type="ECO:0000259" key="1">
    <source>
        <dbReference type="Pfam" id="PF11195"/>
    </source>
</evidence>
<evidence type="ECO:0000313" key="2">
    <source>
        <dbReference type="EMBL" id="XDJ15117.1"/>
    </source>
</evidence>
<dbReference type="EMBL" id="PQ015379">
    <property type="protein sequence ID" value="XDJ15117.1"/>
    <property type="molecule type" value="Genomic_DNA"/>
</dbReference>
<feature type="domain" description="Thoeris anti-defense 2-like" evidence="1">
    <location>
        <begin position="104"/>
        <end position="170"/>
    </location>
</feature>
<organism evidence="2">
    <name type="scientific">Pseudomonas phage HRDY3</name>
    <dbReference type="NCBI Taxonomy" id="3236930"/>
    <lineage>
        <taxon>Viruses</taxon>
    </lineage>
</organism>
<protein>
    <recommendedName>
        <fullName evidence="1">Thoeris anti-defense 2-like domain-containing protein</fullName>
    </recommendedName>
</protein>
<name>A0AB39CE41_9VIRU</name>
<dbReference type="Pfam" id="PF11195">
    <property type="entry name" value="Tad2-like"/>
    <property type="match status" value="1"/>
</dbReference>
<sequence>MEQISKEILEGYLSLPLTMVAPGQIPRHNGVQLFEKEYVGNSHESVEVALEGALAQLREDHLGEPIYSRGAQVMSVDTDPTQFAPGTKHYMVVVTAALRPLYTDFSPVIALLKRGHRFSRKNWNGKGLSVYIQKFHDAHKLKPCFVLENADGERQPGWVPSISDLLADDWFQTR</sequence>
<dbReference type="InterPro" id="IPR021361">
    <property type="entry name" value="Tad2-like_dom"/>
</dbReference>
<proteinExistence type="predicted"/>
<accession>A0AB39CE41</accession>